<dbReference type="InterPro" id="IPR017585">
    <property type="entry name" value="SAF_FlgA"/>
</dbReference>
<dbReference type="InterPro" id="IPR013974">
    <property type="entry name" value="SAF"/>
</dbReference>
<dbReference type="NCBIfam" id="TIGR03170">
    <property type="entry name" value="flgA_cterm"/>
    <property type="match status" value="1"/>
</dbReference>
<keyword evidence="9" id="KW-0966">Cell projection</keyword>
<organism evidence="9 10">
    <name type="scientific">Aerolutibacter ruishenii</name>
    <dbReference type="NCBI Taxonomy" id="686800"/>
    <lineage>
        <taxon>Bacteria</taxon>
        <taxon>Pseudomonadati</taxon>
        <taxon>Pseudomonadota</taxon>
        <taxon>Gammaproteobacteria</taxon>
        <taxon>Lysobacterales</taxon>
        <taxon>Lysobacteraceae</taxon>
        <taxon>Aerolutibacter</taxon>
    </lineage>
</organism>
<dbReference type="AlphaFoldDB" id="A0A562LN32"/>
<dbReference type="Proteomes" id="UP000316471">
    <property type="component" value="Unassembled WGS sequence"/>
</dbReference>
<dbReference type="GO" id="GO:0042597">
    <property type="term" value="C:periplasmic space"/>
    <property type="evidence" value="ECO:0007669"/>
    <property type="project" value="UniProtKB-SubCell"/>
</dbReference>
<gene>
    <name evidence="9" type="ORF">IP93_02197</name>
</gene>
<evidence type="ECO:0000256" key="4">
    <source>
        <dbReference type="ARBA" id="ARBA00022729"/>
    </source>
</evidence>
<comment type="function">
    <text evidence="6 7">Involved in the assembly process of the P-ring formation. It may associate with FlgF on the rod constituting a structure essential for the P-ring assembly or may act as a modulator protein for the P-ring assembly.</text>
</comment>
<dbReference type="SMART" id="SM00858">
    <property type="entry name" value="SAF"/>
    <property type="match status" value="1"/>
</dbReference>
<reference evidence="9 10" key="1">
    <citation type="journal article" date="2015" name="Stand. Genomic Sci.">
        <title>Genomic Encyclopedia of Bacterial and Archaeal Type Strains, Phase III: the genomes of soil and plant-associated and newly described type strains.</title>
        <authorList>
            <person name="Whitman W.B."/>
            <person name="Woyke T."/>
            <person name="Klenk H.P."/>
            <person name="Zhou Y."/>
            <person name="Lilburn T.G."/>
            <person name="Beck B.J."/>
            <person name="De Vos P."/>
            <person name="Vandamme P."/>
            <person name="Eisen J.A."/>
            <person name="Garrity G."/>
            <person name="Hugenholtz P."/>
            <person name="Kyrpides N.C."/>
        </authorList>
    </citation>
    <scope>NUCLEOTIDE SEQUENCE [LARGE SCALE GENOMIC DNA]</scope>
    <source>
        <strain evidence="9 10">CGMCC 1.10136</strain>
    </source>
</reference>
<feature type="domain" description="SAF" evidence="8">
    <location>
        <begin position="91"/>
        <end position="153"/>
    </location>
</feature>
<dbReference type="InterPro" id="IPR039246">
    <property type="entry name" value="Flagellar_FlgA"/>
</dbReference>
<dbReference type="CDD" id="cd11614">
    <property type="entry name" value="SAF_CpaB_FlgA_like"/>
    <property type="match status" value="1"/>
</dbReference>
<dbReference type="RefSeq" id="WP_242006845.1">
    <property type="nucleotide sequence ID" value="NZ_VLKP01000009.1"/>
</dbReference>
<evidence type="ECO:0000313" key="10">
    <source>
        <dbReference type="Proteomes" id="UP000316471"/>
    </source>
</evidence>
<dbReference type="PANTHER" id="PTHR36307:SF1">
    <property type="entry name" value="FLAGELLA BASAL BODY P-RING FORMATION PROTEIN FLGA"/>
    <property type="match status" value="1"/>
</dbReference>
<keyword evidence="5 7" id="KW-0574">Periplasm</keyword>
<dbReference type="InterPro" id="IPR036732">
    <property type="entry name" value="AFP_Neu5c_C_sf"/>
</dbReference>
<dbReference type="Gene3D" id="2.30.30.760">
    <property type="match status" value="1"/>
</dbReference>
<dbReference type="Gene3D" id="3.90.1210.10">
    <property type="entry name" value="Antifreeze-like/N-acetylneuraminic acid synthase C-terminal domain"/>
    <property type="match status" value="1"/>
</dbReference>
<proteinExistence type="inferred from homology"/>
<sequence>MRGLLLLLWLWSAATVMAGAWEPHARIRDVAVAAVGGRVPPEDVLVDPALRVVPCVRPLAAAVAGPRSVEVRCPDSPGWRVFVPLRLREESSVVVLARSVRAGTPLRAEDLAVQARDVAAVAGTPFAEPAPLVGRVPRRGLPAGAVLTEQALANEILLRRGDPVVLVSRLGGIEVRAEGRAMGNATAGGTVSVENLASRRIVRGRATAKGEVDVLY</sequence>
<dbReference type="SUPFAM" id="SSF51269">
    <property type="entry name" value="AFP III-like domain"/>
    <property type="match status" value="1"/>
</dbReference>
<comment type="caution">
    <text evidence="9">The sequence shown here is derived from an EMBL/GenBank/DDBJ whole genome shotgun (WGS) entry which is preliminary data.</text>
</comment>
<accession>A0A562LN32</accession>
<name>A0A562LN32_9GAMM</name>
<evidence type="ECO:0000256" key="3">
    <source>
        <dbReference type="ARBA" id="ARBA00014754"/>
    </source>
</evidence>
<evidence type="ECO:0000256" key="6">
    <source>
        <dbReference type="ARBA" id="ARBA00025643"/>
    </source>
</evidence>
<evidence type="ECO:0000256" key="7">
    <source>
        <dbReference type="RuleBase" id="RU362063"/>
    </source>
</evidence>
<keyword evidence="9" id="KW-0282">Flagellum</keyword>
<comment type="similarity">
    <text evidence="2 7">Belongs to the FlgA family.</text>
</comment>
<keyword evidence="4" id="KW-0732">Signal</keyword>
<evidence type="ECO:0000256" key="2">
    <source>
        <dbReference type="ARBA" id="ARBA00010474"/>
    </source>
</evidence>
<evidence type="ECO:0000256" key="5">
    <source>
        <dbReference type="ARBA" id="ARBA00022764"/>
    </source>
</evidence>
<protein>
    <recommendedName>
        <fullName evidence="3 7">Flagella basal body P-ring formation protein FlgA</fullName>
    </recommendedName>
</protein>
<dbReference type="EMBL" id="VLKP01000009">
    <property type="protein sequence ID" value="TWI09040.1"/>
    <property type="molecule type" value="Genomic_DNA"/>
</dbReference>
<evidence type="ECO:0000259" key="8">
    <source>
        <dbReference type="SMART" id="SM00858"/>
    </source>
</evidence>
<evidence type="ECO:0000256" key="1">
    <source>
        <dbReference type="ARBA" id="ARBA00004418"/>
    </source>
</evidence>
<comment type="subcellular location">
    <subcellularLocation>
        <location evidence="1 7">Periplasm</location>
    </subcellularLocation>
</comment>
<keyword evidence="9" id="KW-0969">Cilium</keyword>
<dbReference type="Pfam" id="PF13144">
    <property type="entry name" value="ChapFlgA"/>
    <property type="match status" value="1"/>
</dbReference>
<dbReference type="GO" id="GO:0044780">
    <property type="term" value="P:bacterial-type flagellum assembly"/>
    <property type="evidence" value="ECO:0007669"/>
    <property type="project" value="InterPro"/>
</dbReference>
<dbReference type="PANTHER" id="PTHR36307">
    <property type="entry name" value="FLAGELLA BASAL BODY P-RING FORMATION PROTEIN FLGA"/>
    <property type="match status" value="1"/>
</dbReference>
<keyword evidence="7" id="KW-1005">Bacterial flagellum biogenesis</keyword>
<evidence type="ECO:0000313" key="9">
    <source>
        <dbReference type="EMBL" id="TWI09040.1"/>
    </source>
</evidence>
<keyword evidence="10" id="KW-1185">Reference proteome</keyword>